<dbReference type="Proteomes" id="UP000001396">
    <property type="component" value="Unassembled WGS sequence"/>
</dbReference>
<dbReference type="GeneID" id="31361431"/>
<comment type="caution">
    <text evidence="6">The sequence shown here is derived from an EMBL/GenBank/DDBJ whole genome shotgun (WGS) entry which is preliminary data.</text>
</comment>
<dbReference type="AlphaFoldDB" id="D3BBS8"/>
<evidence type="ECO:0000313" key="7">
    <source>
        <dbReference type="Proteomes" id="UP000001396"/>
    </source>
</evidence>
<evidence type="ECO:0000259" key="5">
    <source>
        <dbReference type="PROSITE" id="PS50014"/>
    </source>
</evidence>
<dbReference type="Gene3D" id="1.20.920.10">
    <property type="entry name" value="Bromodomain-like"/>
    <property type="match status" value="1"/>
</dbReference>
<dbReference type="SMART" id="SM00297">
    <property type="entry name" value="BROMO"/>
    <property type="match status" value="1"/>
</dbReference>
<dbReference type="PRINTS" id="PR00503">
    <property type="entry name" value="BROMODOMAIN"/>
</dbReference>
<gene>
    <name evidence="6" type="ORF">PPL_05947</name>
</gene>
<dbReference type="Pfam" id="PF00439">
    <property type="entry name" value="Bromodomain"/>
    <property type="match status" value="1"/>
</dbReference>
<dbReference type="GO" id="GO:0010484">
    <property type="term" value="F:histone H3 acetyltransferase activity"/>
    <property type="evidence" value="ECO:0007669"/>
    <property type="project" value="TreeGrafter"/>
</dbReference>
<organism evidence="6 7">
    <name type="scientific">Heterostelium pallidum (strain ATCC 26659 / Pp 5 / PN500)</name>
    <name type="common">Cellular slime mold</name>
    <name type="synonym">Polysphondylium pallidum</name>
    <dbReference type="NCBI Taxonomy" id="670386"/>
    <lineage>
        <taxon>Eukaryota</taxon>
        <taxon>Amoebozoa</taxon>
        <taxon>Evosea</taxon>
        <taxon>Eumycetozoa</taxon>
        <taxon>Dictyostelia</taxon>
        <taxon>Acytosteliales</taxon>
        <taxon>Acytosteliaceae</taxon>
        <taxon>Heterostelium</taxon>
    </lineage>
</organism>
<dbReference type="STRING" id="670386.D3BBS8"/>
<dbReference type="InterPro" id="IPR001487">
    <property type="entry name" value="Bromodomain"/>
</dbReference>
<dbReference type="PANTHER" id="PTHR45750">
    <property type="entry name" value="GH11602P"/>
    <property type="match status" value="1"/>
</dbReference>
<keyword evidence="1" id="KW-0808">Transferase</keyword>
<dbReference type="InterPro" id="IPR018359">
    <property type="entry name" value="Bromodomain_CS"/>
</dbReference>
<evidence type="ECO:0000256" key="2">
    <source>
        <dbReference type="ARBA" id="ARBA00023117"/>
    </source>
</evidence>
<dbReference type="SUPFAM" id="SSF47370">
    <property type="entry name" value="Bromodomain"/>
    <property type="match status" value="1"/>
</dbReference>
<dbReference type="GO" id="GO:0045944">
    <property type="term" value="P:positive regulation of transcription by RNA polymerase II"/>
    <property type="evidence" value="ECO:0007669"/>
    <property type="project" value="TreeGrafter"/>
</dbReference>
<sequence length="189" mass="21513">MQSTDLNNFLNTDDQSVNIITDSITSDINSNNSLSKEFHVPIIQPVTTKQPLLGPEGGIENQPAQAVTSAWKEKELGILRFEVITNDSSLRNLELLMNLKNSHPEAWPFLQPVSIDVAPNYYEVIKDPVDISKVEQRLSTGTYYITKYMFIADLKRMCENCRQFNGEGSYFHIANRLEQFIIQQCQSLP</sequence>
<protein>
    <recommendedName>
        <fullName evidence="5">Bromo domain-containing protein</fullName>
    </recommendedName>
</protein>
<evidence type="ECO:0000256" key="4">
    <source>
        <dbReference type="PROSITE-ProRule" id="PRU00035"/>
    </source>
</evidence>
<dbReference type="GO" id="GO:0000123">
    <property type="term" value="C:histone acetyltransferase complex"/>
    <property type="evidence" value="ECO:0007669"/>
    <property type="project" value="TreeGrafter"/>
</dbReference>
<feature type="domain" description="Bromo" evidence="5">
    <location>
        <begin position="101"/>
        <end position="172"/>
    </location>
</feature>
<dbReference type="PROSITE" id="PS50014">
    <property type="entry name" value="BROMODOMAIN_2"/>
    <property type="match status" value="1"/>
</dbReference>
<dbReference type="EMBL" id="ADBJ01000026">
    <property type="protein sequence ID" value="EFA81111.1"/>
    <property type="molecule type" value="Genomic_DNA"/>
</dbReference>
<dbReference type="InterPro" id="IPR037800">
    <property type="entry name" value="GCN5"/>
</dbReference>
<keyword evidence="2 4" id="KW-0103">Bromodomain</keyword>
<evidence type="ECO:0000256" key="1">
    <source>
        <dbReference type="ARBA" id="ARBA00022679"/>
    </source>
</evidence>
<accession>D3BBS8</accession>
<evidence type="ECO:0000256" key="3">
    <source>
        <dbReference type="ARBA" id="ARBA00023315"/>
    </source>
</evidence>
<proteinExistence type="predicted"/>
<dbReference type="PANTHER" id="PTHR45750:SF3">
    <property type="entry name" value="HISTONE ACETYLTRANSFERASE"/>
    <property type="match status" value="1"/>
</dbReference>
<dbReference type="InParanoid" id="D3BBS8"/>
<dbReference type="InterPro" id="IPR036427">
    <property type="entry name" value="Bromodomain-like_sf"/>
</dbReference>
<dbReference type="RefSeq" id="XP_020433229.1">
    <property type="nucleotide sequence ID" value="XM_020576817.1"/>
</dbReference>
<keyword evidence="7" id="KW-1185">Reference proteome</keyword>
<dbReference type="PROSITE" id="PS00633">
    <property type="entry name" value="BROMODOMAIN_1"/>
    <property type="match status" value="1"/>
</dbReference>
<name>D3BBS8_HETP5</name>
<evidence type="ECO:0000313" key="6">
    <source>
        <dbReference type="EMBL" id="EFA81111.1"/>
    </source>
</evidence>
<reference evidence="6 7" key="1">
    <citation type="journal article" date="2011" name="Genome Res.">
        <title>Phylogeny-wide analysis of social amoeba genomes highlights ancient origins for complex intercellular communication.</title>
        <authorList>
            <person name="Heidel A.J."/>
            <person name="Lawal H.M."/>
            <person name="Felder M."/>
            <person name="Schilde C."/>
            <person name="Helps N.R."/>
            <person name="Tunggal B."/>
            <person name="Rivero F."/>
            <person name="John U."/>
            <person name="Schleicher M."/>
            <person name="Eichinger L."/>
            <person name="Platzer M."/>
            <person name="Noegel A.A."/>
            <person name="Schaap P."/>
            <person name="Gloeckner G."/>
        </authorList>
    </citation>
    <scope>NUCLEOTIDE SEQUENCE [LARGE SCALE GENOMIC DNA]</scope>
    <source>
        <strain evidence="7">ATCC 26659 / Pp 5 / PN500</strain>
    </source>
</reference>
<keyword evidence="3" id="KW-0012">Acyltransferase</keyword>